<organism evidence="1">
    <name type="scientific">viral metagenome</name>
    <dbReference type="NCBI Taxonomy" id="1070528"/>
    <lineage>
        <taxon>unclassified sequences</taxon>
        <taxon>metagenomes</taxon>
        <taxon>organismal metagenomes</taxon>
    </lineage>
</organism>
<dbReference type="AlphaFoldDB" id="A0A6M3LQE0"/>
<protein>
    <submittedName>
        <fullName evidence="1">Uncharacterized protein</fullName>
    </submittedName>
</protein>
<dbReference type="EMBL" id="MT143340">
    <property type="protein sequence ID" value="QJA95742.1"/>
    <property type="molecule type" value="Genomic_DNA"/>
</dbReference>
<gene>
    <name evidence="1" type="ORF">MM415B05203_0005</name>
</gene>
<accession>A0A6M3LQE0</accession>
<reference evidence="1" key="1">
    <citation type="submission" date="2020-03" db="EMBL/GenBank/DDBJ databases">
        <title>The deep terrestrial virosphere.</title>
        <authorList>
            <person name="Holmfeldt K."/>
            <person name="Nilsson E."/>
            <person name="Simone D."/>
            <person name="Lopez-Fernandez M."/>
            <person name="Wu X."/>
            <person name="de Brujin I."/>
            <person name="Lundin D."/>
            <person name="Andersson A."/>
            <person name="Bertilsson S."/>
            <person name="Dopson M."/>
        </authorList>
    </citation>
    <scope>NUCLEOTIDE SEQUENCE</scope>
    <source>
        <strain evidence="1">MM415B05203</strain>
    </source>
</reference>
<evidence type="ECO:0000313" key="1">
    <source>
        <dbReference type="EMBL" id="QJA95742.1"/>
    </source>
</evidence>
<proteinExistence type="predicted"/>
<name>A0A6M3LQE0_9ZZZZ</name>
<sequence>MNDCAKEARQTQVSQELDRLSNVISELMSKLSELFTRLKPISREESEIKGERPDEQLVPLAAAVCEQRNRISDLTRTVIGQLNGLEL</sequence>